<evidence type="ECO:0000313" key="3">
    <source>
        <dbReference type="Proteomes" id="UP000199072"/>
    </source>
</evidence>
<keyword evidence="1" id="KW-1133">Transmembrane helix</keyword>
<dbReference type="Proteomes" id="UP000199072">
    <property type="component" value="Unassembled WGS sequence"/>
</dbReference>
<feature type="transmembrane region" description="Helical" evidence="1">
    <location>
        <begin position="79"/>
        <end position="105"/>
    </location>
</feature>
<organism evidence="2 3">
    <name type="scientific">Mucilaginibacter pineti</name>
    <dbReference type="NCBI Taxonomy" id="1391627"/>
    <lineage>
        <taxon>Bacteria</taxon>
        <taxon>Pseudomonadati</taxon>
        <taxon>Bacteroidota</taxon>
        <taxon>Sphingobacteriia</taxon>
        <taxon>Sphingobacteriales</taxon>
        <taxon>Sphingobacteriaceae</taxon>
        <taxon>Mucilaginibacter</taxon>
    </lineage>
</organism>
<feature type="transmembrane region" description="Helical" evidence="1">
    <location>
        <begin position="12"/>
        <end position="35"/>
    </location>
</feature>
<proteinExistence type="predicted"/>
<dbReference type="STRING" id="1391627.SAMN05216464_10523"/>
<feature type="transmembrane region" description="Helical" evidence="1">
    <location>
        <begin position="41"/>
        <end position="59"/>
    </location>
</feature>
<dbReference type="RefSeq" id="WP_091149625.1">
    <property type="nucleotide sequence ID" value="NZ_FNAI01000005.1"/>
</dbReference>
<keyword evidence="3" id="KW-1185">Reference proteome</keyword>
<evidence type="ECO:0000256" key="1">
    <source>
        <dbReference type="SAM" id="Phobius"/>
    </source>
</evidence>
<protein>
    <submittedName>
        <fullName evidence="2">Uncharacterized protein</fullName>
    </submittedName>
</protein>
<reference evidence="2 3" key="1">
    <citation type="submission" date="2016-10" db="EMBL/GenBank/DDBJ databases">
        <authorList>
            <person name="de Groot N.N."/>
        </authorList>
    </citation>
    <scope>NUCLEOTIDE SEQUENCE [LARGE SCALE GENOMIC DNA]</scope>
    <source>
        <strain evidence="2 3">47C3B</strain>
    </source>
</reference>
<dbReference type="EMBL" id="FNAI01000005">
    <property type="protein sequence ID" value="SDE26376.1"/>
    <property type="molecule type" value="Genomic_DNA"/>
</dbReference>
<accession>A0A1G7BIV0</accession>
<keyword evidence="1" id="KW-0812">Transmembrane</keyword>
<keyword evidence="1" id="KW-0472">Membrane</keyword>
<sequence length="109" mass="12272">MKRSGIITLQFYRLLLIYNVTFTLLPMSLVLLNSGSINTGVFIYSKIVGFMAGVGLHYFSEKKTYFYFRNSGYRVTRIITSAFVIDLSICAIIITVSKLLLYAAAHIKG</sequence>
<dbReference type="AlphaFoldDB" id="A0A1G7BIV0"/>
<gene>
    <name evidence="2" type="ORF">SAMN05216464_10523</name>
</gene>
<name>A0A1G7BIV0_9SPHI</name>
<evidence type="ECO:0000313" key="2">
    <source>
        <dbReference type="EMBL" id="SDE26376.1"/>
    </source>
</evidence>
<dbReference type="OrthoDB" id="796221at2"/>